<dbReference type="OMA" id="GIENDHA"/>
<feature type="transmembrane region" description="Helical" evidence="6">
    <location>
        <begin position="53"/>
        <end position="72"/>
    </location>
</feature>
<dbReference type="AlphaFoldDB" id="A0A137NQY8"/>
<keyword evidence="3 6" id="KW-0812">Transmembrane</keyword>
<dbReference type="PANTHER" id="PTHR23501:SF191">
    <property type="entry name" value="VACUOLAR BASIC AMINO ACID TRANSPORTER 4"/>
    <property type="match status" value="1"/>
</dbReference>
<dbReference type="OrthoDB" id="10021397at2759"/>
<dbReference type="PROSITE" id="PS50850">
    <property type="entry name" value="MFS"/>
    <property type="match status" value="1"/>
</dbReference>
<dbReference type="Proteomes" id="UP000070444">
    <property type="component" value="Unassembled WGS sequence"/>
</dbReference>
<keyword evidence="2" id="KW-0813">Transport</keyword>
<dbReference type="InterPro" id="IPR020846">
    <property type="entry name" value="MFS_dom"/>
</dbReference>
<evidence type="ECO:0000256" key="2">
    <source>
        <dbReference type="ARBA" id="ARBA00022448"/>
    </source>
</evidence>
<dbReference type="GO" id="GO:0022857">
    <property type="term" value="F:transmembrane transporter activity"/>
    <property type="evidence" value="ECO:0007669"/>
    <property type="project" value="InterPro"/>
</dbReference>
<comment type="subcellular location">
    <subcellularLocation>
        <location evidence="1">Endomembrane system</location>
        <topology evidence="1">Multi-pass membrane protein</topology>
    </subcellularLocation>
</comment>
<dbReference type="EMBL" id="KQ964970">
    <property type="protein sequence ID" value="KXN65138.1"/>
    <property type="molecule type" value="Genomic_DNA"/>
</dbReference>
<keyword evidence="9" id="KW-1185">Reference proteome</keyword>
<dbReference type="Pfam" id="PF07690">
    <property type="entry name" value="MFS_1"/>
    <property type="match status" value="1"/>
</dbReference>
<feature type="transmembrane region" description="Helical" evidence="6">
    <location>
        <begin position="78"/>
        <end position="99"/>
    </location>
</feature>
<protein>
    <submittedName>
        <fullName evidence="8">MFS general substrate transporter</fullName>
    </submittedName>
</protein>
<keyword evidence="4 6" id="KW-1133">Transmembrane helix</keyword>
<feature type="transmembrane region" description="Helical" evidence="6">
    <location>
        <begin position="20"/>
        <end position="41"/>
    </location>
</feature>
<dbReference type="GO" id="GO:0005886">
    <property type="term" value="C:plasma membrane"/>
    <property type="evidence" value="ECO:0007669"/>
    <property type="project" value="TreeGrafter"/>
</dbReference>
<proteinExistence type="predicted"/>
<feature type="transmembrane region" description="Helical" evidence="6">
    <location>
        <begin position="111"/>
        <end position="134"/>
    </location>
</feature>
<accession>A0A137NQY8</accession>
<evidence type="ECO:0000256" key="5">
    <source>
        <dbReference type="ARBA" id="ARBA00023136"/>
    </source>
</evidence>
<dbReference type="InterPro" id="IPR036259">
    <property type="entry name" value="MFS_trans_sf"/>
</dbReference>
<dbReference type="Gene3D" id="1.20.1720.10">
    <property type="entry name" value="Multidrug resistance protein D"/>
    <property type="match status" value="1"/>
</dbReference>
<dbReference type="GO" id="GO:0012505">
    <property type="term" value="C:endomembrane system"/>
    <property type="evidence" value="ECO:0007669"/>
    <property type="project" value="UniProtKB-SubCell"/>
</dbReference>
<keyword evidence="5 6" id="KW-0472">Membrane</keyword>
<gene>
    <name evidence="8" type="ORF">CONCODRAFT_44741</name>
</gene>
<evidence type="ECO:0000256" key="1">
    <source>
        <dbReference type="ARBA" id="ARBA00004127"/>
    </source>
</evidence>
<reference evidence="8 9" key="1">
    <citation type="journal article" date="2015" name="Genome Biol. Evol.">
        <title>Phylogenomic analyses indicate that early fungi evolved digesting cell walls of algal ancestors of land plants.</title>
        <authorList>
            <person name="Chang Y."/>
            <person name="Wang S."/>
            <person name="Sekimoto S."/>
            <person name="Aerts A.L."/>
            <person name="Choi C."/>
            <person name="Clum A."/>
            <person name="LaButti K.M."/>
            <person name="Lindquist E.A."/>
            <person name="Yee Ngan C."/>
            <person name="Ohm R.A."/>
            <person name="Salamov A.A."/>
            <person name="Grigoriev I.V."/>
            <person name="Spatafora J.W."/>
            <person name="Berbee M.L."/>
        </authorList>
    </citation>
    <scope>NUCLEOTIDE SEQUENCE [LARGE SCALE GENOMIC DNA]</scope>
    <source>
        <strain evidence="8 9">NRRL 28638</strain>
    </source>
</reference>
<dbReference type="InterPro" id="IPR011701">
    <property type="entry name" value="MFS"/>
</dbReference>
<organism evidence="8 9">
    <name type="scientific">Conidiobolus coronatus (strain ATCC 28846 / CBS 209.66 / NRRL 28638)</name>
    <name type="common">Delacroixia coronata</name>
    <dbReference type="NCBI Taxonomy" id="796925"/>
    <lineage>
        <taxon>Eukaryota</taxon>
        <taxon>Fungi</taxon>
        <taxon>Fungi incertae sedis</taxon>
        <taxon>Zoopagomycota</taxon>
        <taxon>Entomophthoromycotina</taxon>
        <taxon>Entomophthoromycetes</taxon>
        <taxon>Entomophthorales</taxon>
        <taxon>Ancylistaceae</taxon>
        <taxon>Conidiobolus</taxon>
    </lineage>
</organism>
<name>A0A137NQY8_CONC2</name>
<sequence>MSETAVSTITEVIGSDLKSFGSLTWIAGGYLLTTVAFTPLFGKLSDIFGRKPLEIFSIALFAIGSLGCALANSMVLLIIFRAIAGIGGGGIISMSFVMVSDVIPLEDRSTYLSIISATFAIAQVLGPIIGGALAEVNWR</sequence>
<evidence type="ECO:0000256" key="4">
    <source>
        <dbReference type="ARBA" id="ARBA00022989"/>
    </source>
</evidence>
<evidence type="ECO:0000256" key="3">
    <source>
        <dbReference type="ARBA" id="ARBA00022692"/>
    </source>
</evidence>
<feature type="domain" description="Major facilitator superfamily (MFS) profile" evidence="7">
    <location>
        <begin position="1"/>
        <end position="139"/>
    </location>
</feature>
<evidence type="ECO:0000313" key="9">
    <source>
        <dbReference type="Proteomes" id="UP000070444"/>
    </source>
</evidence>
<feature type="non-terminal residue" evidence="8">
    <location>
        <position position="139"/>
    </location>
</feature>
<dbReference type="SUPFAM" id="SSF103473">
    <property type="entry name" value="MFS general substrate transporter"/>
    <property type="match status" value="1"/>
</dbReference>
<evidence type="ECO:0000313" key="8">
    <source>
        <dbReference type="EMBL" id="KXN65138.1"/>
    </source>
</evidence>
<dbReference type="PANTHER" id="PTHR23501">
    <property type="entry name" value="MAJOR FACILITATOR SUPERFAMILY"/>
    <property type="match status" value="1"/>
</dbReference>
<dbReference type="STRING" id="796925.A0A137NQY8"/>
<evidence type="ECO:0000256" key="6">
    <source>
        <dbReference type="SAM" id="Phobius"/>
    </source>
</evidence>
<evidence type="ECO:0000259" key="7">
    <source>
        <dbReference type="PROSITE" id="PS50850"/>
    </source>
</evidence>